<dbReference type="Proteomes" id="UP000827976">
    <property type="component" value="Chromosome 19"/>
</dbReference>
<protein>
    <submittedName>
        <fullName evidence="1">Zinc finger RING/FYVE/PHD-type protein</fullName>
    </submittedName>
</protein>
<organism evidence="1 2">
    <name type="scientific">Dioscorea alata</name>
    <name type="common">Purple yam</name>
    <dbReference type="NCBI Taxonomy" id="55571"/>
    <lineage>
        <taxon>Eukaryota</taxon>
        <taxon>Viridiplantae</taxon>
        <taxon>Streptophyta</taxon>
        <taxon>Embryophyta</taxon>
        <taxon>Tracheophyta</taxon>
        <taxon>Spermatophyta</taxon>
        <taxon>Magnoliopsida</taxon>
        <taxon>Liliopsida</taxon>
        <taxon>Dioscoreales</taxon>
        <taxon>Dioscoreaceae</taxon>
        <taxon>Dioscorea</taxon>
    </lineage>
</organism>
<accession>A0ACB7U196</accession>
<sequence>MDISKVCSSNFMLNYFFIFFILIKSIYQQIMTISFEGETTIPTRFKEGEGLECVICLSSISKKEQAHALKCGHIFHKSCMDRWLKSKGRTCPLCRDDLFGCRFGDTIVLNPFETSPSDVRDTWWIR</sequence>
<reference evidence="2" key="1">
    <citation type="journal article" date="2022" name="Nat. Commun.">
        <title>Chromosome evolution and the genetic basis of agronomically important traits in greater yam.</title>
        <authorList>
            <person name="Bredeson J.V."/>
            <person name="Lyons J.B."/>
            <person name="Oniyinde I.O."/>
            <person name="Okereke N.R."/>
            <person name="Kolade O."/>
            <person name="Nnabue I."/>
            <person name="Nwadili C.O."/>
            <person name="Hribova E."/>
            <person name="Parker M."/>
            <person name="Nwogha J."/>
            <person name="Shu S."/>
            <person name="Carlson J."/>
            <person name="Kariba R."/>
            <person name="Muthemba S."/>
            <person name="Knop K."/>
            <person name="Barton G.J."/>
            <person name="Sherwood A.V."/>
            <person name="Lopez-Montes A."/>
            <person name="Asiedu R."/>
            <person name="Jamnadass R."/>
            <person name="Muchugi A."/>
            <person name="Goodstein D."/>
            <person name="Egesi C.N."/>
            <person name="Featherston J."/>
            <person name="Asfaw A."/>
            <person name="Simpson G.G."/>
            <person name="Dolezel J."/>
            <person name="Hendre P.S."/>
            <person name="Van Deynze A."/>
            <person name="Kumar P.L."/>
            <person name="Obidiegwu J.E."/>
            <person name="Bhattacharjee R."/>
            <person name="Rokhsar D.S."/>
        </authorList>
    </citation>
    <scope>NUCLEOTIDE SEQUENCE [LARGE SCALE GENOMIC DNA]</scope>
    <source>
        <strain evidence="2">cv. TDa95/00328</strain>
    </source>
</reference>
<evidence type="ECO:0000313" key="1">
    <source>
        <dbReference type="EMBL" id="KAH7653973.1"/>
    </source>
</evidence>
<keyword evidence="2" id="KW-1185">Reference proteome</keyword>
<proteinExistence type="predicted"/>
<gene>
    <name evidence="1" type="ORF">IHE45_19G114400</name>
</gene>
<comment type="caution">
    <text evidence="1">The sequence shown here is derived from an EMBL/GenBank/DDBJ whole genome shotgun (WGS) entry which is preliminary data.</text>
</comment>
<dbReference type="EMBL" id="CM037029">
    <property type="protein sequence ID" value="KAH7653973.1"/>
    <property type="molecule type" value="Genomic_DNA"/>
</dbReference>
<name>A0ACB7U196_DIOAL</name>
<evidence type="ECO:0000313" key="2">
    <source>
        <dbReference type="Proteomes" id="UP000827976"/>
    </source>
</evidence>